<evidence type="ECO:0000256" key="1">
    <source>
        <dbReference type="SAM" id="MobiDB-lite"/>
    </source>
</evidence>
<keyword evidence="3" id="KW-0732">Signal</keyword>
<feature type="region of interest" description="Disordered" evidence="1">
    <location>
        <begin position="799"/>
        <end position="824"/>
    </location>
</feature>
<dbReference type="Pfam" id="PF20842">
    <property type="entry name" value="Rax2_2"/>
    <property type="match status" value="1"/>
</dbReference>
<dbReference type="OrthoDB" id="2503993at2759"/>
<dbReference type="SUPFAM" id="SSF101898">
    <property type="entry name" value="NHL repeat"/>
    <property type="match status" value="1"/>
</dbReference>
<dbReference type="Pfam" id="PF20843">
    <property type="entry name" value="Rax2_3"/>
    <property type="match status" value="1"/>
</dbReference>
<dbReference type="AlphaFoldDB" id="A0A9N9TYR5"/>
<organism evidence="7 8">
    <name type="scientific">Clonostachys byssicola</name>
    <dbReference type="NCBI Taxonomy" id="160290"/>
    <lineage>
        <taxon>Eukaryota</taxon>
        <taxon>Fungi</taxon>
        <taxon>Dikarya</taxon>
        <taxon>Ascomycota</taxon>
        <taxon>Pezizomycotina</taxon>
        <taxon>Sordariomycetes</taxon>
        <taxon>Hypocreomycetidae</taxon>
        <taxon>Hypocreales</taxon>
        <taxon>Bionectriaceae</taxon>
        <taxon>Clonostachys</taxon>
    </lineage>
</organism>
<evidence type="ECO:0008006" key="9">
    <source>
        <dbReference type="Google" id="ProtNLM"/>
    </source>
</evidence>
<dbReference type="Pfam" id="PF12768">
    <property type="entry name" value="Rax2"/>
    <property type="match status" value="1"/>
</dbReference>
<dbReference type="GO" id="GO:1902929">
    <property type="term" value="C:plasma membrane of growing cell tip"/>
    <property type="evidence" value="ECO:0007669"/>
    <property type="project" value="TreeGrafter"/>
</dbReference>
<keyword evidence="2" id="KW-0472">Membrane</keyword>
<reference evidence="8" key="1">
    <citation type="submission" date="2019-06" db="EMBL/GenBank/DDBJ databases">
        <authorList>
            <person name="Broberg M."/>
        </authorList>
    </citation>
    <scope>NUCLEOTIDE SEQUENCE [LARGE SCALE GENOMIC DNA]</scope>
</reference>
<proteinExistence type="predicted"/>
<evidence type="ECO:0000256" key="3">
    <source>
        <dbReference type="SAM" id="SignalP"/>
    </source>
</evidence>
<evidence type="ECO:0000313" key="8">
    <source>
        <dbReference type="Proteomes" id="UP000754883"/>
    </source>
</evidence>
<dbReference type="EMBL" id="CABFNO020001240">
    <property type="protein sequence ID" value="CAG9971141.1"/>
    <property type="molecule type" value="Genomic_DNA"/>
</dbReference>
<dbReference type="SUPFAM" id="SSF50952">
    <property type="entry name" value="Soluble quinoprotein glucose dehydrogenase"/>
    <property type="match status" value="1"/>
</dbReference>
<evidence type="ECO:0000259" key="5">
    <source>
        <dbReference type="Pfam" id="PF20842"/>
    </source>
</evidence>
<accession>A0A9N9TYR5</accession>
<comment type="caution">
    <text evidence="7">The sequence shown here is derived from an EMBL/GenBank/DDBJ whole genome shotgun (WGS) entry which is preliminary data.</text>
</comment>
<dbReference type="InterPro" id="IPR011041">
    <property type="entry name" value="Quinoprot_gluc/sorb_DH_b-prop"/>
</dbReference>
<keyword evidence="2" id="KW-0812">Transmembrane</keyword>
<keyword evidence="8" id="KW-1185">Reference proteome</keyword>
<gene>
    <name evidence="7" type="ORF">CBYS24578_00000292</name>
</gene>
<name>A0A9N9TYR5_9HYPO</name>
<dbReference type="InterPro" id="IPR048266">
    <property type="entry name" value="Rax2-like_second"/>
</dbReference>
<dbReference type="PANTHER" id="PTHR31778">
    <property type="entry name" value="BUD SITE SELECTION PROTEIN RAX2"/>
    <property type="match status" value="1"/>
</dbReference>
<dbReference type="InterPro" id="IPR048265">
    <property type="entry name" value="Rax2-like_third"/>
</dbReference>
<feature type="signal peptide" evidence="3">
    <location>
        <begin position="1"/>
        <end position="35"/>
    </location>
</feature>
<feature type="domain" description="Rax2-like second" evidence="5">
    <location>
        <begin position="233"/>
        <end position="377"/>
    </location>
</feature>
<dbReference type="InterPro" id="IPR024982">
    <property type="entry name" value="Rax2-like_C"/>
</dbReference>
<dbReference type="Proteomes" id="UP000754883">
    <property type="component" value="Unassembled WGS sequence"/>
</dbReference>
<feature type="chain" id="PRO_5040355184" description="Polarized growth protein rax2" evidence="3">
    <location>
        <begin position="36"/>
        <end position="1228"/>
    </location>
</feature>
<dbReference type="PANTHER" id="PTHR31778:SF2">
    <property type="entry name" value="BUD SITE SELECTION PROTEIN RAX2"/>
    <property type="match status" value="1"/>
</dbReference>
<feature type="domain" description="Rax2-like third" evidence="6">
    <location>
        <begin position="388"/>
        <end position="548"/>
    </location>
</feature>
<evidence type="ECO:0000313" key="7">
    <source>
        <dbReference type="EMBL" id="CAG9971141.1"/>
    </source>
</evidence>
<evidence type="ECO:0000259" key="6">
    <source>
        <dbReference type="Pfam" id="PF20843"/>
    </source>
</evidence>
<feature type="domain" description="Rax2-like C-terminal" evidence="4">
    <location>
        <begin position="905"/>
        <end position="1150"/>
    </location>
</feature>
<keyword evidence="2" id="KW-1133">Transmembrane helix</keyword>
<evidence type="ECO:0000259" key="4">
    <source>
        <dbReference type="Pfam" id="PF12768"/>
    </source>
</evidence>
<reference evidence="7 8" key="2">
    <citation type="submission" date="2021-10" db="EMBL/GenBank/DDBJ databases">
        <authorList>
            <person name="Piombo E."/>
        </authorList>
    </citation>
    <scope>NUCLEOTIDE SEQUENCE [LARGE SCALE GENOMIC DNA]</scope>
</reference>
<sequence>MRLPWGHRHPAARPRRPNALGLLSVLLFSPPFTAAFKFEEAPSANLDISGLGRVALAGDFSGISLYEYKEQTGRPSGTNGSESLVAVLPNGALATLVSTDATIRAMCTFQLKNGEMQGIIIGGNFTSLDGTQSTAIALYNPDTGNVTPLDGLKGEVNAVYCDQDRDTVYVGGNFKGADSTNAIAWYGSEGWTNLPFAGFNGPVESITKAASGHIIFGGSFTGLGNSSSPTEPDGQVVNIATATITSQNTASGSNHSNILCPSSNSSDTTSWLLQDKTAGVWDAQLGFGFEPTKLRLWNTHKDGRGTKTFRFTAFPLNGIMNFTYVDPASKENKTCTSECQLSDNSDVEYQDFHFVNRVGMNRFTISISDWYGSGGGLNGIEIFQDNIFSYAINDFNDPSCGSIDFPSKATVTGPWTESPSLESNSKYLTSTLTSNSSAENLAVKFLPNIRESGNYSVDMYTPGCQPDGTCLSRGRVNVTGYMKSGSDEPDFSITLYQTNNFDKYDQIYFGYIENSADNFKPSVVITPIDGESVNGQVMVAQRVGFTLINSTGGLNGLYDFNPDQSVVSTDDFQKSAINRLGASFDHNTGVKKLLTSGNDTFIAGNFTSDKHVNIVAINRSDDVRALDGGLNGPVLDMYLNGTQLFVGGEFNNTRTNANTGMNHVAVYDMDKDTWSALGAGVDGRVQYVVPLQANITSDTPETVITLTGSFSKCNKFNDNEAISVSGFAVWVPSQNNWLQNLDGPVPSYSGVLTDALLDIPNTDAIYAGSLSSAQMGASGAASLDKDGLGRFPVSIGGIESSSSSGLSRRDVASDDSNPGVTTGHFYTEQDRNLTIFAGHFTVQPENGSAINNLVIIDGGNKDSASGLGDSIDANSTFLAMEIVDSVIYAGGRVTGKVGDSNVGGIIAYDLSSKSLGEQPAALSGGNRTVSVISVRPDTPSQLFVGGSFTGAGSLDCPGICILDTGTKQWSRAGGNFGGDVRSFLWKDKKTLLVGGSLKNTSLSIYSPENQSWEDYPSSDKLPGPVEIVAPASDDRSQVWVTGRSSTDSTIFIMKYNGKEWLTVQHSLANSTDIRGLQVFSLTKDHDSNNLLENNHVLMLTGSVGLPDYGVAAAALFNGTTFVPYALTTSSGSEPGVISAIISEKEDFFTSSGNHLALVFVILIGLAISLGLILLLVVGGILLDRLRKRREGYIPAPTSMYDRGSGILRIPPSELLESLGKGKSSAPRV</sequence>
<feature type="transmembrane region" description="Helical" evidence="2">
    <location>
        <begin position="1155"/>
        <end position="1182"/>
    </location>
</feature>
<evidence type="ECO:0000256" key="2">
    <source>
        <dbReference type="SAM" id="Phobius"/>
    </source>
</evidence>
<protein>
    <recommendedName>
        <fullName evidence="9">Polarized growth protein rax2</fullName>
    </recommendedName>
</protein>